<dbReference type="Gene3D" id="3.50.50.60">
    <property type="entry name" value="FAD/NAD(P)-binding domain"/>
    <property type="match status" value="1"/>
</dbReference>
<accession>A0A1T4KRW5</accession>
<feature type="binding site" evidence="5">
    <location>
        <position position="232"/>
    </location>
    <ligand>
        <name>FAD</name>
        <dbReference type="ChEBI" id="CHEBI:57692"/>
    </ligand>
</feature>
<evidence type="ECO:0000256" key="3">
    <source>
        <dbReference type="ARBA" id="ARBA00022630"/>
    </source>
</evidence>
<evidence type="ECO:0000256" key="2">
    <source>
        <dbReference type="ARBA" id="ARBA00010790"/>
    </source>
</evidence>
<feature type="binding site" evidence="5">
    <location>
        <begin position="504"/>
        <end position="505"/>
    </location>
    <ligand>
        <name>FAD</name>
        <dbReference type="ChEBI" id="CHEBI:57692"/>
    </ligand>
</feature>
<dbReference type="SUPFAM" id="SSF51905">
    <property type="entry name" value="FAD/NAD(P)-binding domain"/>
    <property type="match status" value="1"/>
</dbReference>
<protein>
    <submittedName>
        <fullName evidence="8">5-(Hydroxymethyl)furfural/furfural oxidase</fullName>
    </submittedName>
</protein>
<evidence type="ECO:0000256" key="1">
    <source>
        <dbReference type="ARBA" id="ARBA00001974"/>
    </source>
</evidence>
<dbReference type="STRING" id="225324.SAMN02745126_01118"/>
<dbReference type="EMBL" id="FUWJ01000001">
    <property type="protein sequence ID" value="SJZ45174.1"/>
    <property type="molecule type" value="Genomic_DNA"/>
</dbReference>
<dbReference type="Gene3D" id="3.30.410.40">
    <property type="match status" value="1"/>
</dbReference>
<comment type="cofactor">
    <cofactor evidence="1 5">
        <name>FAD</name>
        <dbReference type="ChEBI" id="CHEBI:57692"/>
    </cofactor>
</comment>
<dbReference type="PANTHER" id="PTHR11552:SF147">
    <property type="entry name" value="CHOLINE DEHYDROGENASE, MITOCHONDRIAL"/>
    <property type="match status" value="1"/>
</dbReference>
<reference evidence="9" key="1">
    <citation type="submission" date="2017-02" db="EMBL/GenBank/DDBJ databases">
        <authorList>
            <person name="Varghese N."/>
            <person name="Submissions S."/>
        </authorList>
    </citation>
    <scope>NUCLEOTIDE SEQUENCE [LARGE SCALE GENOMIC DNA]</scope>
    <source>
        <strain evidence="9">ATCC 27094</strain>
    </source>
</reference>
<dbReference type="AlphaFoldDB" id="A0A1T4KRW5"/>
<dbReference type="InterPro" id="IPR007867">
    <property type="entry name" value="GMC_OxRtase_C"/>
</dbReference>
<comment type="similarity">
    <text evidence="2 6">Belongs to the GMC oxidoreductase family.</text>
</comment>
<sequence length="569" mass="62629">MVAYDYIIVGGGSAGSVLANRLSARSANKVLVCEAGQDTPPGQEPPEIRDSYSGTAYFDPRFHWTELKVHTQVVSHNNPDEDRPPLRKYEQARVLGGGSSINGQMANRGAPTDYQEWVDRGAEGWSWNEVLPYFKKVERDLDFDGPYHGKDGRIPVRRIPVEHWTGFAKAIAEACKGTGMAFLPDQNGEFVDGYFPVTHSNAAEQRVSAAMGYLDTETRKRPNLIISTNTQVTSLLFDGTRCIGVAALVDGKTTEFHAREVILSSGAIHSPAHLLRAGIGPVGHLKDMGIPVVAALPGVGQRLMDHPSISLSSFIRRRARVNEHTRRHIQLGIRYSSGLPDVPRGDMFVAVVNKSAWHAVGEQIASLLTFVNRTYSETGQVKLNSRDWRVEPTVEFNLLSDRRDLDRLMTGFRRMAALQMTPMVKAVTDNPFPAAYTDRVRKIGVVSAKNKLLTAIIARFLDGPATLRRYMIDNFVVEGFTFDQVMTDDDALEAFVRKAAIGVWHASCTCRMGRPDDPMSVVDTQGRVKGVHGLRVVDASVFPIVPCANTNFPTLMTAEKISDAIIAAG</sequence>
<dbReference type="InterPro" id="IPR000172">
    <property type="entry name" value="GMC_OxRdtase_N"/>
</dbReference>
<keyword evidence="4 5" id="KW-0274">FAD</keyword>
<dbReference type="SUPFAM" id="SSF54373">
    <property type="entry name" value="FAD-linked reductases, C-terminal domain"/>
    <property type="match status" value="1"/>
</dbReference>
<gene>
    <name evidence="8" type="ORF">SAMN02745126_01118</name>
</gene>
<evidence type="ECO:0000313" key="8">
    <source>
        <dbReference type="EMBL" id="SJZ45174.1"/>
    </source>
</evidence>
<name>A0A1T4KRW5_9HYPH</name>
<evidence type="ECO:0000256" key="5">
    <source>
        <dbReference type="PIRSR" id="PIRSR000137-2"/>
    </source>
</evidence>
<dbReference type="PANTHER" id="PTHR11552">
    <property type="entry name" value="GLUCOSE-METHANOL-CHOLINE GMC OXIDOREDUCTASE"/>
    <property type="match status" value="1"/>
</dbReference>
<evidence type="ECO:0000256" key="6">
    <source>
        <dbReference type="RuleBase" id="RU003968"/>
    </source>
</evidence>
<dbReference type="InterPro" id="IPR036188">
    <property type="entry name" value="FAD/NAD-bd_sf"/>
</dbReference>
<dbReference type="PIRSF" id="PIRSF000137">
    <property type="entry name" value="Alcohol_oxidase"/>
    <property type="match status" value="1"/>
</dbReference>
<dbReference type="GO" id="GO:0016614">
    <property type="term" value="F:oxidoreductase activity, acting on CH-OH group of donors"/>
    <property type="evidence" value="ECO:0007669"/>
    <property type="project" value="InterPro"/>
</dbReference>
<dbReference type="InterPro" id="IPR012132">
    <property type="entry name" value="GMC_OxRdtase"/>
</dbReference>
<dbReference type="GO" id="GO:0050660">
    <property type="term" value="F:flavin adenine dinucleotide binding"/>
    <property type="evidence" value="ECO:0007669"/>
    <property type="project" value="InterPro"/>
</dbReference>
<feature type="domain" description="Glucose-methanol-choline oxidoreductase N-terminal" evidence="7">
    <location>
        <begin position="92"/>
        <end position="115"/>
    </location>
</feature>
<dbReference type="Pfam" id="PF05199">
    <property type="entry name" value="GMC_oxred_C"/>
    <property type="match status" value="1"/>
</dbReference>
<keyword evidence="9" id="KW-1185">Reference proteome</keyword>
<dbReference type="OrthoDB" id="9785276at2"/>
<evidence type="ECO:0000313" key="9">
    <source>
        <dbReference type="Proteomes" id="UP000190092"/>
    </source>
</evidence>
<proteinExistence type="inferred from homology"/>
<dbReference type="Pfam" id="PF00732">
    <property type="entry name" value="GMC_oxred_N"/>
    <property type="match status" value="1"/>
</dbReference>
<dbReference type="RefSeq" id="WP_085932790.1">
    <property type="nucleotide sequence ID" value="NZ_FUWJ01000001.1"/>
</dbReference>
<organism evidence="8 9">
    <name type="scientific">Enhydrobacter aerosaccus</name>
    <dbReference type="NCBI Taxonomy" id="225324"/>
    <lineage>
        <taxon>Bacteria</taxon>
        <taxon>Pseudomonadati</taxon>
        <taxon>Pseudomonadota</taxon>
        <taxon>Alphaproteobacteria</taxon>
        <taxon>Hyphomicrobiales</taxon>
        <taxon>Enhydrobacter</taxon>
    </lineage>
</organism>
<evidence type="ECO:0000256" key="4">
    <source>
        <dbReference type="ARBA" id="ARBA00022827"/>
    </source>
</evidence>
<keyword evidence="3 6" id="KW-0285">Flavoprotein</keyword>
<feature type="binding site" evidence="5">
    <location>
        <position position="94"/>
    </location>
    <ligand>
        <name>FAD</name>
        <dbReference type="ChEBI" id="CHEBI:57692"/>
    </ligand>
</feature>
<dbReference type="Proteomes" id="UP000190092">
    <property type="component" value="Unassembled WGS sequence"/>
</dbReference>
<dbReference type="PROSITE" id="PS00623">
    <property type="entry name" value="GMC_OXRED_1"/>
    <property type="match status" value="1"/>
</dbReference>
<evidence type="ECO:0000259" key="7">
    <source>
        <dbReference type="PROSITE" id="PS00623"/>
    </source>
</evidence>